<evidence type="ECO:0000313" key="7">
    <source>
        <dbReference type="EMBL" id="AAT93992.1"/>
    </source>
</evidence>
<dbReference type="EMBL" id="AC136223">
    <property type="protein sequence ID" value="AAT93992.1"/>
    <property type="molecule type" value="Genomic_DNA"/>
</dbReference>
<dbReference type="PANTHER" id="PTHR43281">
    <property type="entry name" value="FARNESYL DIPHOSPHATE SYNTHASE"/>
    <property type="match status" value="1"/>
</dbReference>
<gene>
    <name evidence="7" type="ORF">OSJNBa0093E24.12</name>
</gene>
<feature type="compositionally biased region" description="Low complexity" evidence="6">
    <location>
        <begin position="46"/>
        <end position="60"/>
    </location>
</feature>
<evidence type="ECO:0000256" key="3">
    <source>
        <dbReference type="ARBA" id="ARBA00022723"/>
    </source>
</evidence>
<dbReference type="HOGENOM" id="CLU_2403393_0_0_1"/>
<keyword evidence="5" id="KW-0808">Transferase</keyword>
<feature type="region of interest" description="Disordered" evidence="6">
    <location>
        <begin position="133"/>
        <end position="153"/>
    </location>
</feature>
<dbReference type="GO" id="GO:0008299">
    <property type="term" value="P:isoprenoid biosynthetic process"/>
    <property type="evidence" value="ECO:0007669"/>
    <property type="project" value="InterPro"/>
</dbReference>
<dbReference type="Pfam" id="PF00348">
    <property type="entry name" value="polyprenyl_synt"/>
    <property type="match status" value="1"/>
</dbReference>
<dbReference type="SUPFAM" id="SSF48576">
    <property type="entry name" value="Terpenoid synthases"/>
    <property type="match status" value="2"/>
</dbReference>
<evidence type="ECO:0000256" key="2">
    <source>
        <dbReference type="ARBA" id="ARBA00006706"/>
    </source>
</evidence>
<comment type="cofactor">
    <cofactor evidence="1">
        <name>Mg(2+)</name>
        <dbReference type="ChEBI" id="CHEBI:18420"/>
    </cofactor>
</comment>
<feature type="compositionally biased region" description="Basic and acidic residues" evidence="6">
    <location>
        <begin position="63"/>
        <end position="79"/>
    </location>
</feature>
<dbReference type="AlphaFoldDB" id="Q6ATH0"/>
<evidence type="ECO:0000256" key="6">
    <source>
        <dbReference type="SAM" id="MobiDB-lite"/>
    </source>
</evidence>
<dbReference type="Proteomes" id="UP000000763">
    <property type="component" value="Chromosome 5"/>
</dbReference>
<dbReference type="InterPro" id="IPR000092">
    <property type="entry name" value="Polyprenyl_synt"/>
</dbReference>
<evidence type="ECO:0000313" key="8">
    <source>
        <dbReference type="Proteomes" id="UP000000763"/>
    </source>
</evidence>
<dbReference type="InterPro" id="IPR008949">
    <property type="entry name" value="Isoprenoid_synthase_dom_sf"/>
</dbReference>
<dbReference type="Gene3D" id="1.10.600.10">
    <property type="entry name" value="Farnesyl Diphosphate Synthase"/>
    <property type="match status" value="2"/>
</dbReference>
<evidence type="ECO:0000256" key="5">
    <source>
        <dbReference type="RuleBase" id="RU004466"/>
    </source>
</evidence>
<dbReference type="GO" id="GO:0046872">
    <property type="term" value="F:metal ion binding"/>
    <property type="evidence" value="ECO:0007669"/>
    <property type="project" value="UniProtKB-KW"/>
</dbReference>
<evidence type="ECO:0000256" key="1">
    <source>
        <dbReference type="ARBA" id="ARBA00001946"/>
    </source>
</evidence>
<name>Q6ATH0_ORYSJ</name>
<reference evidence="8" key="1">
    <citation type="journal article" date="2005" name="Nature">
        <title>The map-based sequence of the rice genome.</title>
        <authorList>
            <consortium name="International rice genome sequencing project (IRGSP)"/>
            <person name="Matsumoto T."/>
            <person name="Wu J."/>
            <person name="Kanamori H."/>
            <person name="Katayose Y."/>
            <person name="Fujisawa M."/>
            <person name="Namiki N."/>
            <person name="Mizuno H."/>
            <person name="Yamamoto K."/>
            <person name="Antonio B.A."/>
            <person name="Baba T."/>
            <person name="Sakata K."/>
            <person name="Nagamura Y."/>
            <person name="Aoki H."/>
            <person name="Arikawa K."/>
            <person name="Arita K."/>
            <person name="Bito T."/>
            <person name="Chiden Y."/>
            <person name="Fujitsuka N."/>
            <person name="Fukunaka R."/>
            <person name="Hamada M."/>
            <person name="Harada C."/>
            <person name="Hayashi A."/>
            <person name="Hijishita S."/>
            <person name="Honda M."/>
            <person name="Hosokawa S."/>
            <person name="Ichikawa Y."/>
            <person name="Idonuma A."/>
            <person name="Iijima M."/>
            <person name="Ikeda M."/>
            <person name="Ikeno M."/>
            <person name="Ito K."/>
            <person name="Ito S."/>
            <person name="Ito T."/>
            <person name="Ito Y."/>
            <person name="Ito Y."/>
            <person name="Iwabuchi A."/>
            <person name="Kamiya K."/>
            <person name="Karasawa W."/>
            <person name="Kurita K."/>
            <person name="Katagiri S."/>
            <person name="Kikuta A."/>
            <person name="Kobayashi H."/>
            <person name="Kobayashi N."/>
            <person name="Machita K."/>
            <person name="Maehara T."/>
            <person name="Masukawa M."/>
            <person name="Mizubayashi T."/>
            <person name="Mukai Y."/>
            <person name="Nagasaki H."/>
            <person name="Nagata Y."/>
            <person name="Naito S."/>
            <person name="Nakashima M."/>
            <person name="Nakama Y."/>
            <person name="Nakamichi Y."/>
            <person name="Nakamura M."/>
            <person name="Meguro A."/>
            <person name="Negishi M."/>
            <person name="Ohta I."/>
            <person name="Ohta T."/>
            <person name="Okamoto M."/>
            <person name="Ono N."/>
            <person name="Saji S."/>
            <person name="Sakaguchi M."/>
            <person name="Sakai K."/>
            <person name="Shibata M."/>
            <person name="Shimokawa T."/>
            <person name="Song J."/>
            <person name="Takazaki Y."/>
            <person name="Terasawa K."/>
            <person name="Tsugane M."/>
            <person name="Tsuji K."/>
            <person name="Ueda S."/>
            <person name="Waki K."/>
            <person name="Yamagata H."/>
            <person name="Yamamoto M."/>
            <person name="Yamamoto S."/>
            <person name="Yamane H."/>
            <person name="Yoshiki S."/>
            <person name="Yoshihara R."/>
            <person name="Yukawa K."/>
            <person name="Zhong H."/>
            <person name="Yano M."/>
            <person name="Yuan Q."/>
            <person name="Ouyang S."/>
            <person name="Liu J."/>
            <person name="Jones K.M."/>
            <person name="Gansberger K."/>
            <person name="Moffat K."/>
            <person name="Hill J."/>
            <person name="Bera J."/>
            <person name="Fadrosh D."/>
            <person name="Jin S."/>
            <person name="Johri S."/>
            <person name="Kim M."/>
            <person name="Overton L."/>
            <person name="Reardon M."/>
            <person name="Tsitrin T."/>
            <person name="Vuong H."/>
            <person name="Weaver B."/>
            <person name="Ciecko A."/>
            <person name="Tallon L."/>
            <person name="Jackson J."/>
            <person name="Pai G."/>
            <person name="Aken S.V."/>
            <person name="Utterback T."/>
            <person name="Reidmuller S."/>
            <person name="Feldblyum T."/>
            <person name="Hsiao J."/>
            <person name="Zismann V."/>
            <person name="Iobst S."/>
            <person name="de Vazeille A.R."/>
            <person name="Buell C.R."/>
            <person name="Ying K."/>
            <person name="Li Y."/>
            <person name="Lu T."/>
            <person name="Huang Y."/>
            <person name="Zhao Q."/>
            <person name="Feng Q."/>
            <person name="Zhang L."/>
            <person name="Zhu J."/>
            <person name="Weng Q."/>
            <person name="Mu J."/>
            <person name="Lu Y."/>
            <person name="Fan D."/>
            <person name="Liu Y."/>
            <person name="Guan J."/>
            <person name="Zhang Y."/>
            <person name="Yu S."/>
            <person name="Liu X."/>
            <person name="Zhang Y."/>
            <person name="Hong G."/>
            <person name="Han B."/>
            <person name="Choisne N."/>
            <person name="Demange N."/>
            <person name="Orjeda G."/>
            <person name="Samain S."/>
            <person name="Cattolico L."/>
            <person name="Pelletier E."/>
            <person name="Couloux A."/>
            <person name="Segurens B."/>
            <person name="Wincker P."/>
            <person name="D'Hont A."/>
            <person name="Scarpelli C."/>
            <person name="Weissenbach J."/>
            <person name="Salanoubat M."/>
            <person name="Quetier F."/>
            <person name="Yu Y."/>
            <person name="Kim H.R."/>
            <person name="Rambo T."/>
            <person name="Currie J."/>
            <person name="Collura K."/>
            <person name="Luo M."/>
            <person name="Yang T."/>
            <person name="Ammiraju J.S.S."/>
            <person name="Engler F."/>
            <person name="Soderlund C."/>
            <person name="Wing R.A."/>
            <person name="Palmer L.E."/>
            <person name="de la Bastide M."/>
            <person name="Spiegel L."/>
            <person name="Nascimento L."/>
            <person name="Zutavern T."/>
            <person name="O'Shaughnessy A."/>
            <person name="Dike S."/>
            <person name="Dedhia N."/>
            <person name="Preston R."/>
            <person name="Balija V."/>
            <person name="McCombie W.R."/>
            <person name="Chow T."/>
            <person name="Chen H."/>
            <person name="Chung M."/>
            <person name="Chen C."/>
            <person name="Shaw J."/>
            <person name="Wu H."/>
            <person name="Hsiao K."/>
            <person name="Chao Y."/>
            <person name="Chu M."/>
            <person name="Cheng C."/>
            <person name="Hour A."/>
            <person name="Lee P."/>
            <person name="Lin S."/>
            <person name="Lin Y."/>
            <person name="Liou J."/>
            <person name="Liu S."/>
            <person name="Hsing Y."/>
            <person name="Raghuvanshi S."/>
            <person name="Mohanty A."/>
            <person name="Bharti A.K."/>
            <person name="Gaur A."/>
            <person name="Gupta V."/>
            <person name="Kumar D."/>
            <person name="Ravi V."/>
            <person name="Vij S."/>
            <person name="Kapur A."/>
            <person name="Khurana P."/>
            <person name="Khurana P."/>
            <person name="Khurana J.P."/>
            <person name="Tyagi A.K."/>
            <person name="Gaikwad K."/>
            <person name="Singh A."/>
            <person name="Dalal V."/>
            <person name="Srivastava S."/>
            <person name="Dixit A."/>
            <person name="Pal A.K."/>
            <person name="Ghazi I.A."/>
            <person name="Yadav M."/>
            <person name="Pandit A."/>
            <person name="Bhargava A."/>
            <person name="Sureshbabu K."/>
            <person name="Batra K."/>
            <person name="Sharma T.R."/>
            <person name="Mohapatra T."/>
            <person name="Singh N.K."/>
            <person name="Messing J."/>
            <person name="Nelson A.B."/>
            <person name="Fuks G."/>
            <person name="Kavchok S."/>
            <person name="Keizer G."/>
            <person name="Linton E."/>
            <person name="Llaca V."/>
            <person name="Song R."/>
            <person name="Tanyolac B."/>
            <person name="Young S."/>
            <person name="Ho-Il K."/>
            <person name="Hahn J.H."/>
            <person name="Sangsakoo G."/>
            <person name="Vanavichit A."/>
            <person name="de Mattos Luiz.A.T."/>
            <person name="Zimmer P.D."/>
            <person name="Malone G."/>
            <person name="Dellagostin O."/>
            <person name="de Oliveira A.C."/>
            <person name="Bevan M."/>
            <person name="Bancroft I."/>
            <person name="Minx P."/>
            <person name="Cordum H."/>
            <person name="Wilson R."/>
            <person name="Cheng Z."/>
            <person name="Jin W."/>
            <person name="Jiang J."/>
            <person name="Leong S.A."/>
            <person name="Iwama H."/>
            <person name="Gojobori T."/>
            <person name="Itoh T."/>
            <person name="Niimura Y."/>
            <person name="Fujii Y."/>
            <person name="Habara T."/>
            <person name="Sakai H."/>
            <person name="Sato Y."/>
            <person name="Wilson G."/>
            <person name="Kumar K."/>
            <person name="McCouch S."/>
            <person name="Juretic N."/>
            <person name="Hoen D."/>
            <person name="Wright S."/>
            <person name="Bruskiewich R."/>
            <person name="Bureau T."/>
            <person name="Miyao A."/>
            <person name="Hirochika H."/>
            <person name="Nishikawa T."/>
            <person name="Kadowaki K."/>
            <person name="Sugiura M."/>
            <person name="Burr B."/>
            <person name="Sasaki T."/>
        </authorList>
    </citation>
    <scope>NUCLEOTIDE SEQUENCE [LARGE SCALE GENOMIC DNA]</scope>
    <source>
        <strain evidence="8">cv. Nipponbare</strain>
    </source>
</reference>
<keyword evidence="3" id="KW-0479">Metal-binding</keyword>
<organism evidence="7 8">
    <name type="scientific">Oryza sativa subsp. japonica</name>
    <name type="common">Rice</name>
    <dbReference type="NCBI Taxonomy" id="39947"/>
    <lineage>
        <taxon>Eukaryota</taxon>
        <taxon>Viridiplantae</taxon>
        <taxon>Streptophyta</taxon>
        <taxon>Embryophyta</taxon>
        <taxon>Tracheophyta</taxon>
        <taxon>Spermatophyta</taxon>
        <taxon>Magnoliopsida</taxon>
        <taxon>Liliopsida</taxon>
        <taxon>Poales</taxon>
        <taxon>Poaceae</taxon>
        <taxon>BOP clade</taxon>
        <taxon>Oryzoideae</taxon>
        <taxon>Oryzeae</taxon>
        <taxon>Oryzinae</taxon>
        <taxon>Oryza</taxon>
        <taxon>Oryza sativa</taxon>
    </lineage>
</organism>
<keyword evidence="4" id="KW-0460">Magnesium</keyword>
<sequence>MRIGWRSRPAAAAEARDDDYLGNTTSTTTWVADGGSGHGRERQGGRRSATARRAAVVAGQCKRGLDEAREEWTSRRGDETGAAPRKRGAEGRCWRSGVAGALDLASEKYYAKKKRKFRFVNIINTRGFIEKQPHLPPIASHSPPPPARPPYRHTTGGCPPRRGSCLRFVRPPPTGSSLLRWRVSSGVSGMRGVSNQEEEPLIRRVVGSGDNELELNMEHHLASFVQVLQGRRRARVLTVCLALPQSTLCRAFLDRAARVLATGSRWSIATMRIVDDILDVTMSSDELGKTAGKDLASDKTIYPKLLGLEKSRGFAEKLLSDAREQLFSGFDQEKAAPLLHLANYITYIDRTEVMVTPLIIVDLIVDDIIDVTKSSEEVGKTAGEDLASDKTTYPKLLGLEKSRGFAEKLLSDAREQLFSGFDQEKAA</sequence>
<evidence type="ECO:0000256" key="4">
    <source>
        <dbReference type="ARBA" id="ARBA00022842"/>
    </source>
</evidence>
<dbReference type="PANTHER" id="PTHR43281:SF24">
    <property type="entry name" value="OS07G0580900 PROTEIN"/>
    <property type="match status" value="1"/>
</dbReference>
<accession>Q6ATH0</accession>
<comment type="similarity">
    <text evidence="2 5">Belongs to the FPP/GGPP synthase family.</text>
</comment>
<proteinExistence type="inferred from homology"/>
<protein>
    <submittedName>
        <fullName evidence="7">Uncharacterized protein</fullName>
    </submittedName>
</protein>
<reference evidence="8" key="2">
    <citation type="journal article" date="2008" name="Nucleic Acids Res.">
        <title>The rice annotation project database (RAP-DB): 2008 update.</title>
        <authorList>
            <consortium name="The rice annotation project (RAP)"/>
        </authorList>
    </citation>
    <scope>GENOME REANNOTATION</scope>
    <source>
        <strain evidence="8">cv. Nipponbare</strain>
    </source>
</reference>
<feature type="region of interest" description="Disordered" evidence="6">
    <location>
        <begin position="1"/>
        <end position="90"/>
    </location>
</feature>
<dbReference type="GO" id="GO:0004659">
    <property type="term" value="F:prenyltransferase activity"/>
    <property type="evidence" value="ECO:0007669"/>
    <property type="project" value="InterPro"/>
</dbReference>